<comment type="caution">
    <text evidence="1">The sequence shown here is derived from an EMBL/GenBank/DDBJ whole genome shotgun (WGS) entry which is preliminary data.</text>
</comment>
<organism evidence="1 2">
    <name type="scientific">Paramecium octaurelia</name>
    <dbReference type="NCBI Taxonomy" id="43137"/>
    <lineage>
        <taxon>Eukaryota</taxon>
        <taxon>Sar</taxon>
        <taxon>Alveolata</taxon>
        <taxon>Ciliophora</taxon>
        <taxon>Intramacronucleata</taxon>
        <taxon>Oligohymenophorea</taxon>
        <taxon>Peniculida</taxon>
        <taxon>Parameciidae</taxon>
        <taxon>Paramecium</taxon>
    </lineage>
</organism>
<reference evidence="1" key="1">
    <citation type="submission" date="2021-01" db="EMBL/GenBank/DDBJ databases">
        <authorList>
            <consortium name="Genoscope - CEA"/>
            <person name="William W."/>
        </authorList>
    </citation>
    <scope>NUCLEOTIDE SEQUENCE</scope>
</reference>
<dbReference type="Proteomes" id="UP000683925">
    <property type="component" value="Unassembled WGS sequence"/>
</dbReference>
<proteinExistence type="predicted"/>
<sequence>MNRYINIFSQLNEKLQYNRIISSQFKFCSYKQLPEPIEFNINALNINKSDVFVSIFVVEQLILQFFRFKKKGIKYSIVNFPQMNVFLIQQFGNLMSVAIFIKEVNLNKRKDRIKSTQLIIWMKWKLNQRYRYYQFYSNTQLKEEGMINWFI</sequence>
<protein>
    <submittedName>
        <fullName evidence="1">Uncharacterized protein</fullName>
    </submittedName>
</protein>
<keyword evidence="2" id="KW-1185">Reference proteome</keyword>
<name>A0A8S1S3Q3_PAROT</name>
<accession>A0A8S1S3Q3</accession>
<dbReference type="EMBL" id="CAJJDP010000003">
    <property type="protein sequence ID" value="CAD8133579.1"/>
    <property type="molecule type" value="Genomic_DNA"/>
</dbReference>
<evidence type="ECO:0000313" key="1">
    <source>
        <dbReference type="EMBL" id="CAD8133579.1"/>
    </source>
</evidence>
<gene>
    <name evidence="1" type="ORF">POCTA_138.1.T0040526</name>
</gene>
<evidence type="ECO:0000313" key="2">
    <source>
        <dbReference type="Proteomes" id="UP000683925"/>
    </source>
</evidence>
<dbReference type="AlphaFoldDB" id="A0A8S1S3Q3"/>